<comment type="caution">
    <text evidence="1">The sequence shown here is derived from an EMBL/GenBank/DDBJ whole genome shotgun (WGS) entry which is preliminary data.</text>
</comment>
<protein>
    <submittedName>
        <fullName evidence="1">Uncharacterized protein</fullName>
    </submittedName>
</protein>
<dbReference type="AlphaFoldDB" id="A0A2H0YM75"/>
<gene>
    <name evidence="1" type="ORF">COT33_02530</name>
</gene>
<reference evidence="2" key="1">
    <citation type="submission" date="2017-09" db="EMBL/GenBank/DDBJ databases">
        <title>Depth-based differentiation of microbial function through sediment-hosted aquifers and enrichment of novel symbionts in the deep terrestrial subsurface.</title>
        <authorList>
            <person name="Probst A.J."/>
            <person name="Ladd B."/>
            <person name="Jarett J.K."/>
            <person name="Geller-Mcgrath D.E."/>
            <person name="Sieber C.M.K."/>
            <person name="Emerson J.B."/>
            <person name="Anantharaman K."/>
            <person name="Thomas B.C."/>
            <person name="Malmstrom R."/>
            <person name="Stieglmeier M."/>
            <person name="Klingl A."/>
            <person name="Woyke T."/>
            <person name="Ryan C.M."/>
            <person name="Banfield J.F."/>
        </authorList>
    </citation>
    <scope>NUCLEOTIDE SEQUENCE [LARGE SCALE GENOMIC DNA]</scope>
</reference>
<dbReference type="Proteomes" id="UP000230088">
    <property type="component" value="Unassembled WGS sequence"/>
</dbReference>
<sequence length="94" mass="11209">MTNETSTIIAKELDLEKKELEREGLRAYLERELLKVKTELFSLAIKYNLKSIKLFEKAVKKGKIHETSETREDFFRWDYLERKIEALENSLKSL</sequence>
<proteinExistence type="predicted"/>
<evidence type="ECO:0000313" key="1">
    <source>
        <dbReference type="EMBL" id="PIS39349.1"/>
    </source>
</evidence>
<name>A0A2H0YM75_9BACT</name>
<accession>A0A2H0YM75</accession>
<organism evidence="1 2">
    <name type="scientific">Candidatus Nealsonbacteria bacterium CG08_land_8_20_14_0_20_38_20</name>
    <dbReference type="NCBI Taxonomy" id="1974705"/>
    <lineage>
        <taxon>Bacteria</taxon>
        <taxon>Candidatus Nealsoniibacteriota</taxon>
    </lineage>
</organism>
<dbReference type="EMBL" id="PEYD01000047">
    <property type="protein sequence ID" value="PIS39349.1"/>
    <property type="molecule type" value="Genomic_DNA"/>
</dbReference>
<evidence type="ECO:0000313" key="2">
    <source>
        <dbReference type="Proteomes" id="UP000230088"/>
    </source>
</evidence>